<organism evidence="5 6">
    <name type="scientific">Shiella aurantiaca</name>
    <dbReference type="NCBI Taxonomy" id="3058365"/>
    <lineage>
        <taxon>Bacteria</taxon>
        <taxon>Pseudomonadati</taxon>
        <taxon>Bacteroidota</taxon>
        <taxon>Cytophagia</taxon>
        <taxon>Cytophagales</taxon>
        <taxon>Shiellaceae</taxon>
        <taxon>Shiella</taxon>
    </lineage>
</organism>
<comment type="similarity">
    <text evidence="3">Belongs to the peptidase C56 family. HSP31-like subfamily.</text>
</comment>
<dbReference type="PANTHER" id="PTHR48094:SF11">
    <property type="entry name" value="GLUTATHIONE-INDEPENDENT GLYOXALASE HSP31-RELATED"/>
    <property type="match status" value="1"/>
</dbReference>
<dbReference type="EMBL" id="JAUHJS010000004">
    <property type="protein sequence ID" value="MDN4165900.1"/>
    <property type="molecule type" value="Genomic_DNA"/>
</dbReference>
<dbReference type="InterPro" id="IPR050325">
    <property type="entry name" value="Prot/Nucl_acid_deglycase"/>
</dbReference>
<feature type="domain" description="DJ-1/PfpI" evidence="4">
    <location>
        <begin position="40"/>
        <end position="246"/>
    </location>
</feature>
<sequence length="252" mass="27786">MERQIIRKTKPYKHPEKKILYLVSNPANLKGFPVGFFAEELTRPFFDFIQAGFQVDLASPKGGKVEFDGFSDPANEGTIYPNDLITLGFSAHKEFGKLMENTKSISEVNLADYDAVCVAGGGGPLVTFKEDTTLHKFIADFYEQGKVVGMLCHGTSLLLWTKLSDGTLLANGKTWTGYSDAEEEMNNQAAGGIKINDYTIETEAKKNLNTNYEAKAPLTPFAIRDGRLITGQQQHSSALFSELVIEALTETK</sequence>
<dbReference type="CDD" id="cd03141">
    <property type="entry name" value="GATase1_Hsp31_like"/>
    <property type="match status" value="1"/>
</dbReference>
<proteinExistence type="inferred from homology"/>
<dbReference type="Gene3D" id="3.40.50.880">
    <property type="match status" value="1"/>
</dbReference>
<dbReference type="InterPro" id="IPR029062">
    <property type="entry name" value="Class_I_gatase-like"/>
</dbReference>
<keyword evidence="5" id="KW-0315">Glutamine amidotransferase</keyword>
<evidence type="ECO:0000256" key="3">
    <source>
        <dbReference type="ARBA" id="ARBA00038493"/>
    </source>
</evidence>
<dbReference type="PANTHER" id="PTHR48094">
    <property type="entry name" value="PROTEIN/NUCLEIC ACID DEGLYCASE DJ-1-RELATED"/>
    <property type="match status" value="1"/>
</dbReference>
<dbReference type="RefSeq" id="WP_320004431.1">
    <property type="nucleotide sequence ID" value="NZ_JAUHJS010000004.1"/>
</dbReference>
<keyword evidence="6" id="KW-1185">Reference proteome</keyword>
<evidence type="ECO:0000313" key="6">
    <source>
        <dbReference type="Proteomes" id="UP001168552"/>
    </source>
</evidence>
<dbReference type="Pfam" id="PF01965">
    <property type="entry name" value="DJ-1_PfpI"/>
    <property type="match status" value="1"/>
</dbReference>
<reference evidence="5" key="1">
    <citation type="submission" date="2023-06" db="EMBL/GenBank/DDBJ databases">
        <title>Cytophagales bacterium Strain LB-30, isolated from soil.</title>
        <authorList>
            <person name="Liu B."/>
        </authorList>
    </citation>
    <scope>NUCLEOTIDE SEQUENCE</scope>
    <source>
        <strain evidence="5">LB-30</strain>
    </source>
</reference>
<keyword evidence="2" id="KW-0456">Lyase</keyword>
<protein>
    <submittedName>
        <fullName evidence="5">Type 1 glutamine amidotransferase domain-containing protein</fullName>
    </submittedName>
</protein>
<keyword evidence="1" id="KW-0346">Stress response</keyword>
<accession>A0ABT8F612</accession>
<comment type="caution">
    <text evidence="5">The sequence shown here is derived from an EMBL/GenBank/DDBJ whole genome shotgun (WGS) entry which is preliminary data.</text>
</comment>
<evidence type="ECO:0000313" key="5">
    <source>
        <dbReference type="EMBL" id="MDN4165900.1"/>
    </source>
</evidence>
<evidence type="ECO:0000256" key="1">
    <source>
        <dbReference type="ARBA" id="ARBA00023016"/>
    </source>
</evidence>
<evidence type="ECO:0000256" key="2">
    <source>
        <dbReference type="ARBA" id="ARBA00023239"/>
    </source>
</evidence>
<dbReference type="Proteomes" id="UP001168552">
    <property type="component" value="Unassembled WGS sequence"/>
</dbReference>
<evidence type="ECO:0000259" key="4">
    <source>
        <dbReference type="Pfam" id="PF01965"/>
    </source>
</evidence>
<dbReference type="InterPro" id="IPR002818">
    <property type="entry name" value="DJ-1/PfpI"/>
</dbReference>
<dbReference type="SUPFAM" id="SSF52317">
    <property type="entry name" value="Class I glutamine amidotransferase-like"/>
    <property type="match status" value="1"/>
</dbReference>
<name>A0ABT8F612_9BACT</name>
<gene>
    <name evidence="5" type="ORF">QWY31_10325</name>
</gene>